<dbReference type="Pfam" id="PF07715">
    <property type="entry name" value="Plug"/>
    <property type="match status" value="1"/>
</dbReference>
<evidence type="ECO:0000256" key="6">
    <source>
        <dbReference type="ARBA" id="ARBA00023136"/>
    </source>
</evidence>
<keyword evidence="4 8" id="KW-0812">Transmembrane</keyword>
<keyword evidence="13" id="KW-1185">Reference proteome</keyword>
<evidence type="ECO:0000259" key="11">
    <source>
        <dbReference type="Pfam" id="PF07715"/>
    </source>
</evidence>
<comment type="caution">
    <text evidence="12">The sequence shown here is derived from an EMBL/GenBank/DDBJ whole genome shotgun (WGS) entry which is preliminary data.</text>
</comment>
<keyword evidence="3 8" id="KW-1134">Transmembrane beta strand</keyword>
<evidence type="ECO:0000256" key="4">
    <source>
        <dbReference type="ARBA" id="ARBA00022692"/>
    </source>
</evidence>
<evidence type="ECO:0000256" key="8">
    <source>
        <dbReference type="PROSITE-ProRule" id="PRU01360"/>
    </source>
</evidence>
<dbReference type="RefSeq" id="WP_183672200.1">
    <property type="nucleotide sequence ID" value="NZ_BMPB01000015.1"/>
</dbReference>
<evidence type="ECO:0000313" key="13">
    <source>
        <dbReference type="Proteomes" id="UP000533637"/>
    </source>
</evidence>
<evidence type="ECO:0000256" key="9">
    <source>
        <dbReference type="RuleBase" id="RU003357"/>
    </source>
</evidence>
<dbReference type="SUPFAM" id="SSF56935">
    <property type="entry name" value="Porins"/>
    <property type="match status" value="1"/>
</dbReference>
<feature type="domain" description="TonB-dependent receptor plug" evidence="11">
    <location>
        <begin position="59"/>
        <end position="167"/>
    </location>
</feature>
<protein>
    <submittedName>
        <fullName evidence="12">TonB-linked SusC/RagA family outer membrane protein</fullName>
    </submittedName>
</protein>
<dbReference type="PROSITE" id="PS52016">
    <property type="entry name" value="TONB_DEPENDENT_REC_3"/>
    <property type="match status" value="1"/>
</dbReference>
<feature type="domain" description="TonB-dependent receptor-like beta-barrel" evidence="10">
    <location>
        <begin position="321"/>
        <end position="881"/>
    </location>
</feature>
<dbReference type="NCBIfam" id="TIGR04057">
    <property type="entry name" value="SusC_RagA_signa"/>
    <property type="match status" value="1"/>
</dbReference>
<dbReference type="InterPro" id="IPR023997">
    <property type="entry name" value="TonB-dep_OMP_SusC/RagA_CS"/>
</dbReference>
<evidence type="ECO:0000256" key="7">
    <source>
        <dbReference type="ARBA" id="ARBA00023237"/>
    </source>
</evidence>
<accession>A0ABR6KSY6</accession>
<evidence type="ECO:0000313" key="12">
    <source>
        <dbReference type="EMBL" id="MBB4624607.1"/>
    </source>
</evidence>
<evidence type="ECO:0000256" key="5">
    <source>
        <dbReference type="ARBA" id="ARBA00023077"/>
    </source>
</evidence>
<dbReference type="InterPro" id="IPR000531">
    <property type="entry name" value="Beta-barrel_TonB"/>
</dbReference>
<dbReference type="Proteomes" id="UP000533637">
    <property type="component" value="Unassembled WGS sequence"/>
</dbReference>
<evidence type="ECO:0000259" key="10">
    <source>
        <dbReference type="Pfam" id="PF00593"/>
    </source>
</evidence>
<evidence type="ECO:0000256" key="3">
    <source>
        <dbReference type="ARBA" id="ARBA00022452"/>
    </source>
</evidence>
<dbReference type="InterPro" id="IPR012910">
    <property type="entry name" value="Plug_dom"/>
</dbReference>
<proteinExistence type="inferred from homology"/>
<comment type="similarity">
    <text evidence="8 9">Belongs to the TonB-dependent receptor family.</text>
</comment>
<evidence type="ECO:0000256" key="2">
    <source>
        <dbReference type="ARBA" id="ARBA00022448"/>
    </source>
</evidence>
<name>A0ABR6KSY6_9BACT</name>
<reference evidence="12 13" key="1">
    <citation type="submission" date="2020-08" db="EMBL/GenBank/DDBJ databases">
        <title>Genomic Encyclopedia of Type Strains, Phase IV (KMG-IV): sequencing the most valuable type-strain genomes for metagenomic binning, comparative biology and taxonomic classification.</title>
        <authorList>
            <person name="Goeker M."/>
        </authorList>
    </citation>
    <scope>NUCLEOTIDE SEQUENCE [LARGE SCALE GENOMIC DNA]</scope>
    <source>
        <strain evidence="12 13">DSM 102983</strain>
    </source>
</reference>
<dbReference type="Gene3D" id="2.170.130.10">
    <property type="entry name" value="TonB-dependent receptor, plug domain"/>
    <property type="match status" value="1"/>
</dbReference>
<comment type="subcellular location">
    <subcellularLocation>
        <location evidence="1 8">Cell outer membrane</location>
        <topology evidence="1 8">Multi-pass membrane protein</topology>
    </subcellularLocation>
</comment>
<dbReference type="Pfam" id="PF00593">
    <property type="entry name" value="TonB_dep_Rec_b-barrel"/>
    <property type="match status" value="1"/>
</dbReference>
<keyword evidence="2 8" id="KW-0813">Transport</keyword>
<organism evidence="12 13">
    <name type="scientific">Parabacteroides faecis</name>
    <dbReference type="NCBI Taxonomy" id="1217282"/>
    <lineage>
        <taxon>Bacteria</taxon>
        <taxon>Pseudomonadati</taxon>
        <taxon>Bacteroidota</taxon>
        <taxon>Bacteroidia</taxon>
        <taxon>Bacteroidales</taxon>
        <taxon>Tannerellaceae</taxon>
        <taxon>Parabacteroides</taxon>
    </lineage>
</organism>
<dbReference type="Gene3D" id="2.40.170.20">
    <property type="entry name" value="TonB-dependent receptor, beta-barrel domain"/>
    <property type="match status" value="1"/>
</dbReference>
<dbReference type="InterPro" id="IPR023996">
    <property type="entry name" value="TonB-dep_OMP_SusC/RagA"/>
</dbReference>
<keyword evidence="5 9" id="KW-0798">TonB box</keyword>
<sequence>MVKLFHSCLMIYPVILLFVSGLDGQAQVAPLLPDTFRTVVPDTVRLDDEIAVGYATGRQQTISGSVDKVSEKRMNKGYVSSSLNALSGQAAGVSISTGANRAAALSSVRVRGTTSLTGGNDPLVIIDGVSSDLNTLSSIYPADIESFTILKDASETAQYGSRGASGVIEVATKKGKGGAFSISYDGSFGIEAVYKNMKMLSGGDFRAVAADRNIEILDLGFNTNFPEEITRTGIVQNHHIALGGGSETSNYRASLGVMDRDGVVRTNDLQNFTVKLDIAQRAFNDRLKIDLGVFGSLQKNRYLNDIQKTFYSAAAFNPTFPNHRDEQTGAWNGVTNASQITNPLAWLEVKDDDSNAHFNTHLKFTLKLSKQLKFSAFGSYTYNIIDNSQYLPTTVWAHGQAYKGERKMEDLLGNLMLSYSNDWGEHHLDALGLAEAQKNILTGFYTTVTNFSTDKFGYNNLQAGAVRLWEGTNSYYEDPRLSSFLGRVNYVYAGKYVATVNARADASSKVGKNNKWGFFPSVSAAWVITEEDFMKQFTFLNNLKLRAGYGLSGNQDAIDSYNSLQLVKPNGVVSVGGSPTVTMGVIRNANPDLKWEVKRTVNAGIDVGFFRNRLLMTIDYYNSKTSDMLYLYDVSVPPFAYNKLLANLGSMRNSGVELGFGVTPLQTKDMELSVNVNVTFQQNKLLSLSGMYNGEYMSAPEYTSISDLNGAGFHGGYNHIVYQVVGQPLGVFYLPHCTGLTQREDGSYQYEIADLNGNGVNLEDGEDRYIAGQATPKTMLGSNISFRYKQFDISLQINGAFGHKIYNGTSLTYMNMGSFPDYNVMQGAPERNIKDQTATDYWLEKGDYINFDYLTVGWNVPLGKWRKYVQNLRLSCSVNNLATITGYSGLTPMINSYIVNNTLGIDDKRNYPVYRSYTVGLSFQF</sequence>
<gene>
    <name evidence="12" type="ORF">GGQ57_004551</name>
</gene>
<dbReference type="NCBIfam" id="TIGR04056">
    <property type="entry name" value="OMP_RagA_SusC"/>
    <property type="match status" value="1"/>
</dbReference>
<keyword evidence="7 8" id="KW-0998">Cell outer membrane</keyword>
<evidence type="ECO:0000256" key="1">
    <source>
        <dbReference type="ARBA" id="ARBA00004571"/>
    </source>
</evidence>
<dbReference type="InterPro" id="IPR036942">
    <property type="entry name" value="Beta-barrel_TonB_sf"/>
</dbReference>
<dbReference type="InterPro" id="IPR039426">
    <property type="entry name" value="TonB-dep_rcpt-like"/>
</dbReference>
<keyword evidence="6 8" id="KW-0472">Membrane</keyword>
<dbReference type="InterPro" id="IPR037066">
    <property type="entry name" value="Plug_dom_sf"/>
</dbReference>
<dbReference type="EMBL" id="JACHOC010000011">
    <property type="protein sequence ID" value="MBB4624607.1"/>
    <property type="molecule type" value="Genomic_DNA"/>
</dbReference>